<dbReference type="GO" id="GO:0006952">
    <property type="term" value="P:defense response"/>
    <property type="evidence" value="ECO:0007669"/>
    <property type="project" value="InterPro"/>
</dbReference>
<dbReference type="Pfam" id="PF00931">
    <property type="entry name" value="NB-ARC"/>
    <property type="match status" value="1"/>
</dbReference>
<dbReference type="Gene3D" id="3.40.50.300">
    <property type="entry name" value="P-loop containing nucleotide triphosphate hydrolases"/>
    <property type="match status" value="1"/>
</dbReference>
<evidence type="ECO:0000313" key="2">
    <source>
        <dbReference type="EMBL" id="CAI9269407.1"/>
    </source>
</evidence>
<dbReference type="EMBL" id="OX465077">
    <property type="protein sequence ID" value="CAI9269407.1"/>
    <property type="molecule type" value="Genomic_DNA"/>
</dbReference>
<accession>A0AA35VTR3</accession>
<dbReference type="SUPFAM" id="SSF52540">
    <property type="entry name" value="P-loop containing nucleoside triphosphate hydrolases"/>
    <property type="match status" value="1"/>
</dbReference>
<proteinExistence type="predicted"/>
<evidence type="ECO:0000259" key="1">
    <source>
        <dbReference type="Pfam" id="PF00931"/>
    </source>
</evidence>
<evidence type="ECO:0000313" key="3">
    <source>
        <dbReference type="Proteomes" id="UP001177003"/>
    </source>
</evidence>
<dbReference type="AlphaFoldDB" id="A0AA35VTR3"/>
<dbReference type="GO" id="GO:0043531">
    <property type="term" value="F:ADP binding"/>
    <property type="evidence" value="ECO:0007669"/>
    <property type="project" value="InterPro"/>
</dbReference>
<dbReference type="PRINTS" id="PR00364">
    <property type="entry name" value="DISEASERSIST"/>
</dbReference>
<feature type="domain" description="NB-ARC" evidence="1">
    <location>
        <begin position="29"/>
        <end position="148"/>
    </location>
</feature>
<dbReference type="InterPro" id="IPR002182">
    <property type="entry name" value="NB-ARC"/>
</dbReference>
<keyword evidence="3" id="KW-1185">Reference proteome</keyword>
<reference evidence="2" key="1">
    <citation type="submission" date="2023-04" db="EMBL/GenBank/DDBJ databases">
        <authorList>
            <person name="Vijverberg K."/>
            <person name="Xiong W."/>
            <person name="Schranz E."/>
        </authorList>
    </citation>
    <scope>NUCLEOTIDE SEQUENCE</scope>
</reference>
<dbReference type="Proteomes" id="UP001177003">
    <property type="component" value="Chromosome 1"/>
</dbReference>
<name>A0AA35VTR3_LACSI</name>
<gene>
    <name evidence="2" type="ORF">LSALG_LOCUS9784</name>
</gene>
<protein>
    <recommendedName>
        <fullName evidence="1">NB-ARC domain-containing protein</fullName>
    </recommendedName>
</protein>
<sequence>MFIEEIVKYIHRRLHVPLRISQPLLIEMEYHIHFVSSWLNDSSSHIADIVTIFGIGGIGKTSLTKHVYGLYSHEFQTSSFIEDIARKCDGKFNGLLDLQNQLYNDISKTCSIRVHDIVIYTTQIEHALARKRVFLVLNDIATLDQLDALLGSKVFIVEAKL</sequence>
<organism evidence="2 3">
    <name type="scientific">Lactuca saligna</name>
    <name type="common">Willowleaf lettuce</name>
    <dbReference type="NCBI Taxonomy" id="75948"/>
    <lineage>
        <taxon>Eukaryota</taxon>
        <taxon>Viridiplantae</taxon>
        <taxon>Streptophyta</taxon>
        <taxon>Embryophyta</taxon>
        <taxon>Tracheophyta</taxon>
        <taxon>Spermatophyta</taxon>
        <taxon>Magnoliopsida</taxon>
        <taxon>eudicotyledons</taxon>
        <taxon>Gunneridae</taxon>
        <taxon>Pentapetalae</taxon>
        <taxon>asterids</taxon>
        <taxon>campanulids</taxon>
        <taxon>Asterales</taxon>
        <taxon>Asteraceae</taxon>
        <taxon>Cichorioideae</taxon>
        <taxon>Cichorieae</taxon>
        <taxon>Lactucinae</taxon>
        <taxon>Lactuca</taxon>
    </lineage>
</organism>
<dbReference type="PANTHER" id="PTHR11017">
    <property type="entry name" value="LEUCINE-RICH REPEAT-CONTAINING PROTEIN"/>
    <property type="match status" value="1"/>
</dbReference>
<dbReference type="InterPro" id="IPR027417">
    <property type="entry name" value="P-loop_NTPase"/>
</dbReference>
<dbReference type="InterPro" id="IPR044974">
    <property type="entry name" value="Disease_R_plants"/>
</dbReference>
<dbReference type="PANTHER" id="PTHR11017:SF313">
    <property type="entry name" value="TIR DOMAIN, P-LOOP CONTAINING NUCLEOSIDE TRIPHOSPHATE HYDROLASE"/>
    <property type="match status" value="1"/>
</dbReference>